<evidence type="ECO:0000313" key="3">
    <source>
        <dbReference type="Proteomes" id="UP000257143"/>
    </source>
</evidence>
<comment type="caution">
    <text evidence="2">The sequence shown here is derived from an EMBL/GenBank/DDBJ whole genome shotgun (WGS) entry which is preliminary data.</text>
</comment>
<dbReference type="PROSITE" id="PS50943">
    <property type="entry name" value="HTH_CROC1"/>
    <property type="match status" value="1"/>
</dbReference>
<dbReference type="SMART" id="SM00530">
    <property type="entry name" value="HTH_XRE"/>
    <property type="match status" value="1"/>
</dbReference>
<dbReference type="EMBL" id="PIOC01000017">
    <property type="protein sequence ID" value="RDW18056.1"/>
    <property type="molecule type" value="Genomic_DNA"/>
</dbReference>
<dbReference type="SUPFAM" id="SSF47413">
    <property type="entry name" value="lambda repressor-like DNA-binding domains"/>
    <property type="match status" value="1"/>
</dbReference>
<dbReference type="InterPro" id="IPR001387">
    <property type="entry name" value="Cro/C1-type_HTH"/>
</dbReference>
<accession>A0A3D8PPI9</accession>
<gene>
    <name evidence="2" type="ORF">CWR48_10655</name>
</gene>
<dbReference type="CDD" id="cd00093">
    <property type="entry name" value="HTH_XRE"/>
    <property type="match status" value="1"/>
</dbReference>
<dbReference type="AlphaFoldDB" id="A0A3D8PPI9"/>
<dbReference type="Proteomes" id="UP000257143">
    <property type="component" value="Unassembled WGS sequence"/>
</dbReference>
<dbReference type="RefSeq" id="WP_115773237.1">
    <property type="nucleotide sequence ID" value="NZ_PIOC01000017.1"/>
</dbReference>
<evidence type="ECO:0000259" key="1">
    <source>
        <dbReference type="PROSITE" id="PS50943"/>
    </source>
</evidence>
<dbReference type="OrthoDB" id="9812495at2"/>
<evidence type="ECO:0000313" key="2">
    <source>
        <dbReference type="EMBL" id="RDW18056.1"/>
    </source>
</evidence>
<organism evidence="2 3">
    <name type="scientific">Oceanobacillus arenosus</name>
    <dbReference type="NCBI Taxonomy" id="1229153"/>
    <lineage>
        <taxon>Bacteria</taxon>
        <taxon>Bacillati</taxon>
        <taxon>Bacillota</taxon>
        <taxon>Bacilli</taxon>
        <taxon>Bacillales</taxon>
        <taxon>Bacillaceae</taxon>
        <taxon>Oceanobacillus</taxon>
    </lineage>
</organism>
<dbReference type="Gene3D" id="1.10.260.40">
    <property type="entry name" value="lambda repressor-like DNA-binding domains"/>
    <property type="match status" value="1"/>
</dbReference>
<dbReference type="InterPro" id="IPR010982">
    <property type="entry name" value="Lambda_DNA-bd_dom_sf"/>
</dbReference>
<dbReference type="GO" id="GO:0003677">
    <property type="term" value="F:DNA binding"/>
    <property type="evidence" value="ECO:0007669"/>
    <property type="project" value="InterPro"/>
</dbReference>
<name>A0A3D8PPI9_9BACI</name>
<protein>
    <submittedName>
        <fullName evidence="2">XRE family transcriptional regulator</fullName>
    </submittedName>
</protein>
<sequence length="66" mass="7739">MELKSRIGYWIEIRGYKKMWVAKQIGVSHVVLSRWINDVSIPSVVNLFKLAVLLDCKVDELYERSD</sequence>
<proteinExistence type="predicted"/>
<dbReference type="Pfam" id="PF01381">
    <property type="entry name" value="HTH_3"/>
    <property type="match status" value="1"/>
</dbReference>
<reference evidence="3" key="1">
    <citation type="submission" date="2017-11" db="EMBL/GenBank/DDBJ databases">
        <authorList>
            <person name="Zhu W."/>
        </authorList>
    </citation>
    <scope>NUCLEOTIDE SEQUENCE [LARGE SCALE GENOMIC DNA]</scope>
    <source>
        <strain evidence="3">CAU 1183</strain>
    </source>
</reference>
<feature type="domain" description="HTH cro/C1-type" evidence="1">
    <location>
        <begin position="21"/>
        <end position="61"/>
    </location>
</feature>
<keyword evidence="3" id="KW-1185">Reference proteome</keyword>